<sequence>MSFSRQAIFALSAVATASALVLGGCATNDGASMAAVKSVDFTETAAPAATEIDKMSKTYTESSVKVTYVDGSVKTYPLSYNTLFSVKDATSEVAGKMHPSGQLYNYKMEPIMDPKGKPLVAETPDANSLLQVGDKLFMVTHLEYDWLLSDGSVGAKVKDWHARAPMGMVLSELKQNSSGQMSLVKQRPIDFSSVGGLWIPCFGSQTPWNTHLGSEEDYDLQFNPLTKDHGKTSAGLQAMTDLYFKGEKLANRYHYGYLNEVAVKPDGSTQVTKHYAMGRGTWEMGKIMPDSKTVYFGDDGTHGLMAMFVADQPGKLDAGTIYAAKWEQTSDQGGGRANLKWVKLGHGNSAEVKALADSSSFYKIFSAVKPKDGTCDAGYTRVRTGSTADECLKLNPGQEKAAAFLETRRMAALMGATTEFTKMEGVTVNTKDKRLYMAISSIRDSMTSMTGEPTDHIRLAKNSAGATYSLDMKGGQMDAKGAAIASDYVAVNMYVEPALMGEPIKTPDAKGNTAAEGKVANTDNVFFSDKMRTLFIGEDSGMHVNNYLWAYNVDTKKLTRIMSSAAGAENTGLQVLDNLNGHGYIMANNQHWGDLPSSVPADLKTALSAKIDKFNAPVGYLGGMPAIR</sequence>
<reference evidence="2 3" key="1">
    <citation type="submission" date="2017-01" db="EMBL/GenBank/DDBJ databases">
        <title>Novel large sulfur bacteria in the metagenomes of groundwater-fed chemosynthetic microbial mats in the Lake Huron basin.</title>
        <authorList>
            <person name="Sharrar A.M."/>
            <person name="Flood B.E."/>
            <person name="Bailey J.V."/>
            <person name="Jones D.S."/>
            <person name="Biddanda B."/>
            <person name="Ruberg S.A."/>
            <person name="Marcus D.N."/>
            <person name="Dick G.J."/>
        </authorList>
    </citation>
    <scope>NUCLEOTIDE SEQUENCE [LARGE SCALE GENOMIC DNA]</scope>
    <source>
        <strain evidence="2">A7</strain>
    </source>
</reference>
<dbReference type="PANTHER" id="PTHR35399">
    <property type="entry name" value="SLR8030 PROTEIN"/>
    <property type="match status" value="1"/>
</dbReference>
<dbReference type="Proteomes" id="UP000192505">
    <property type="component" value="Unassembled WGS sequence"/>
</dbReference>
<organism evidence="2 3">
    <name type="scientific">Rhodoferax ferrireducens</name>
    <dbReference type="NCBI Taxonomy" id="192843"/>
    <lineage>
        <taxon>Bacteria</taxon>
        <taxon>Pseudomonadati</taxon>
        <taxon>Pseudomonadota</taxon>
        <taxon>Betaproteobacteria</taxon>
        <taxon>Burkholderiales</taxon>
        <taxon>Comamonadaceae</taxon>
        <taxon>Rhodoferax</taxon>
    </lineage>
</organism>
<dbReference type="PANTHER" id="PTHR35399:SF2">
    <property type="entry name" value="DUF839 DOMAIN-CONTAINING PROTEIN"/>
    <property type="match status" value="1"/>
</dbReference>
<dbReference type="AlphaFoldDB" id="A0A1W9KVQ8"/>
<gene>
    <name evidence="2" type="ORF">BWK72_06755</name>
</gene>
<evidence type="ECO:0000256" key="1">
    <source>
        <dbReference type="SAM" id="SignalP"/>
    </source>
</evidence>
<dbReference type="InterPro" id="IPR008557">
    <property type="entry name" value="PhoX"/>
</dbReference>
<accession>A0A1W9KVQ8</accession>
<evidence type="ECO:0008006" key="4">
    <source>
        <dbReference type="Google" id="ProtNLM"/>
    </source>
</evidence>
<dbReference type="EMBL" id="MTEI01000003">
    <property type="protein sequence ID" value="OQW88669.1"/>
    <property type="molecule type" value="Genomic_DNA"/>
</dbReference>
<name>A0A1W9KVQ8_9BURK</name>
<comment type="caution">
    <text evidence="2">The sequence shown here is derived from an EMBL/GenBank/DDBJ whole genome shotgun (WGS) entry which is preliminary data.</text>
</comment>
<dbReference type="PROSITE" id="PS51257">
    <property type="entry name" value="PROKAR_LIPOPROTEIN"/>
    <property type="match status" value="1"/>
</dbReference>
<evidence type="ECO:0000313" key="2">
    <source>
        <dbReference type="EMBL" id="OQW88669.1"/>
    </source>
</evidence>
<keyword evidence="1" id="KW-0732">Signal</keyword>
<evidence type="ECO:0000313" key="3">
    <source>
        <dbReference type="Proteomes" id="UP000192505"/>
    </source>
</evidence>
<feature type="signal peptide" evidence="1">
    <location>
        <begin position="1"/>
        <end position="19"/>
    </location>
</feature>
<feature type="chain" id="PRO_5012619679" description="Alkaline phosphatase" evidence="1">
    <location>
        <begin position="20"/>
        <end position="628"/>
    </location>
</feature>
<dbReference type="Pfam" id="PF05787">
    <property type="entry name" value="PhoX"/>
    <property type="match status" value="1"/>
</dbReference>
<proteinExistence type="predicted"/>
<protein>
    <recommendedName>
        <fullName evidence="4">Alkaline phosphatase</fullName>
    </recommendedName>
</protein>